<evidence type="ECO:0000256" key="5">
    <source>
        <dbReference type="ARBA" id="ARBA00022679"/>
    </source>
</evidence>
<comment type="catalytic activity">
    <reaction evidence="9">
        <text>L-methionyl-tRNA(fMet) + (6R)-10-formyltetrahydrofolate = N-formyl-L-methionyl-tRNA(fMet) + (6S)-5,6,7,8-tetrahydrofolate + H(+)</text>
        <dbReference type="Rhea" id="RHEA:24380"/>
        <dbReference type="Rhea" id="RHEA-COMP:9952"/>
        <dbReference type="Rhea" id="RHEA-COMP:9953"/>
        <dbReference type="ChEBI" id="CHEBI:15378"/>
        <dbReference type="ChEBI" id="CHEBI:57453"/>
        <dbReference type="ChEBI" id="CHEBI:78530"/>
        <dbReference type="ChEBI" id="CHEBI:78844"/>
        <dbReference type="ChEBI" id="CHEBI:195366"/>
        <dbReference type="EC" id="2.1.2.9"/>
    </reaction>
    <physiologicalReaction direction="left-to-right" evidence="9">
        <dbReference type="Rhea" id="RHEA:24381"/>
    </physiologicalReaction>
</comment>
<evidence type="ECO:0000256" key="6">
    <source>
        <dbReference type="ARBA" id="ARBA00022917"/>
    </source>
</evidence>
<dbReference type="CDD" id="cd08646">
    <property type="entry name" value="FMT_core_Met-tRNA-FMT_N"/>
    <property type="match status" value="1"/>
</dbReference>
<keyword evidence="14" id="KW-1185">Reference proteome</keyword>
<dbReference type="Gene3D" id="3.40.50.12230">
    <property type="match status" value="1"/>
</dbReference>
<feature type="domain" description="Formyl transferase C-terminal" evidence="12">
    <location>
        <begin position="223"/>
        <end position="313"/>
    </location>
</feature>
<accession>A0ABD2NCT5</accession>
<dbReference type="Proteomes" id="UP001516400">
    <property type="component" value="Unassembled WGS sequence"/>
</dbReference>
<dbReference type="PANTHER" id="PTHR11138:SF5">
    <property type="entry name" value="METHIONYL-TRNA FORMYLTRANSFERASE, MITOCHONDRIAL"/>
    <property type="match status" value="1"/>
</dbReference>
<dbReference type="InterPro" id="IPR005794">
    <property type="entry name" value="Fmt"/>
</dbReference>
<dbReference type="InterPro" id="IPR041711">
    <property type="entry name" value="Met-tRNA-FMT_N"/>
</dbReference>
<keyword evidence="8" id="KW-0496">Mitochondrion</keyword>
<evidence type="ECO:0000313" key="14">
    <source>
        <dbReference type="Proteomes" id="UP001516400"/>
    </source>
</evidence>
<dbReference type="EC" id="2.1.2.9" evidence="3"/>
<dbReference type="GO" id="GO:0005739">
    <property type="term" value="C:mitochondrion"/>
    <property type="evidence" value="ECO:0007669"/>
    <property type="project" value="UniProtKB-SubCell"/>
</dbReference>
<sequence>MMLILHKLIERSKYLYKQQHKFSNQVVKTPWNVLFFGTDEFSIFSLKALLNEYRKGQVIGKLEVCTSVKKLKNAVHLFAEKENLRLNEWPYEVPENEFHTGLVVSFGHLIPQRIIKKFPLGMINVHASLLPRWRGAAPIIYSLANGDSVTGVSIMKIKPKKFDTGEIISQKSVEIREDMYMPELHQVLGIVGANELIECLRDLPNKLENAKPQSQENITYAPKIDPTFSHINWKNMTSTQIYNLERAVKGFLPVVTLWKGEPIKLFTIEKLEENTENVSPGFIIYDNILNVLKVSCLDQKYVIVRKVQVFSKKL</sequence>
<keyword evidence="6" id="KW-0648">Protein biosynthesis</keyword>
<proteinExistence type="inferred from homology"/>
<evidence type="ECO:0000256" key="7">
    <source>
        <dbReference type="ARBA" id="ARBA00022946"/>
    </source>
</evidence>
<comment type="similarity">
    <text evidence="2">Belongs to the Fmt family.</text>
</comment>
<dbReference type="InterPro" id="IPR005793">
    <property type="entry name" value="Formyl_trans_C"/>
</dbReference>
<evidence type="ECO:0000256" key="2">
    <source>
        <dbReference type="ARBA" id="ARBA00010699"/>
    </source>
</evidence>
<organism evidence="13 14">
    <name type="scientific">Cryptolaemus montrouzieri</name>
    <dbReference type="NCBI Taxonomy" id="559131"/>
    <lineage>
        <taxon>Eukaryota</taxon>
        <taxon>Metazoa</taxon>
        <taxon>Ecdysozoa</taxon>
        <taxon>Arthropoda</taxon>
        <taxon>Hexapoda</taxon>
        <taxon>Insecta</taxon>
        <taxon>Pterygota</taxon>
        <taxon>Neoptera</taxon>
        <taxon>Endopterygota</taxon>
        <taxon>Coleoptera</taxon>
        <taxon>Polyphaga</taxon>
        <taxon>Cucujiformia</taxon>
        <taxon>Coccinelloidea</taxon>
        <taxon>Coccinellidae</taxon>
        <taxon>Scymninae</taxon>
        <taxon>Scymnini</taxon>
        <taxon>Cryptolaemus</taxon>
    </lineage>
</organism>
<evidence type="ECO:0000256" key="3">
    <source>
        <dbReference type="ARBA" id="ARBA00012261"/>
    </source>
</evidence>
<evidence type="ECO:0000256" key="1">
    <source>
        <dbReference type="ARBA" id="ARBA00004173"/>
    </source>
</evidence>
<dbReference type="PANTHER" id="PTHR11138">
    <property type="entry name" value="METHIONYL-TRNA FORMYLTRANSFERASE"/>
    <property type="match status" value="1"/>
</dbReference>
<dbReference type="FunFam" id="3.40.50.12230:FF:000003">
    <property type="entry name" value="methionyl-tRNA formyltransferase, mitochondrial"/>
    <property type="match status" value="1"/>
</dbReference>
<evidence type="ECO:0000256" key="9">
    <source>
        <dbReference type="ARBA" id="ARBA00052555"/>
    </source>
</evidence>
<dbReference type="NCBIfam" id="TIGR00460">
    <property type="entry name" value="fmt"/>
    <property type="match status" value="1"/>
</dbReference>
<comment type="caution">
    <text evidence="13">The sequence shown here is derived from an EMBL/GenBank/DDBJ whole genome shotgun (WGS) entry which is preliminary data.</text>
</comment>
<keyword evidence="5" id="KW-0808">Transferase</keyword>
<dbReference type="GO" id="GO:0004479">
    <property type="term" value="F:methionyl-tRNA formyltransferase activity"/>
    <property type="evidence" value="ECO:0007669"/>
    <property type="project" value="UniProtKB-EC"/>
</dbReference>
<keyword evidence="7" id="KW-0809">Transit peptide</keyword>
<dbReference type="SUPFAM" id="SSF53328">
    <property type="entry name" value="Formyltransferase"/>
    <property type="match status" value="1"/>
</dbReference>
<dbReference type="InterPro" id="IPR036477">
    <property type="entry name" value="Formyl_transf_N_sf"/>
</dbReference>
<comment type="subcellular location">
    <subcellularLocation>
        <location evidence="1">Mitochondrion</location>
    </subcellularLocation>
</comment>
<evidence type="ECO:0000256" key="10">
    <source>
        <dbReference type="ARBA" id="ARBA00057846"/>
    </source>
</evidence>
<feature type="domain" description="Formyl transferase N-terminal" evidence="11">
    <location>
        <begin position="83"/>
        <end position="185"/>
    </location>
</feature>
<evidence type="ECO:0000256" key="4">
    <source>
        <dbReference type="ARBA" id="ARBA00014185"/>
    </source>
</evidence>
<evidence type="ECO:0000259" key="11">
    <source>
        <dbReference type="Pfam" id="PF00551"/>
    </source>
</evidence>
<evidence type="ECO:0000313" key="13">
    <source>
        <dbReference type="EMBL" id="KAL3276437.1"/>
    </source>
</evidence>
<evidence type="ECO:0000259" key="12">
    <source>
        <dbReference type="Pfam" id="PF02911"/>
    </source>
</evidence>
<dbReference type="EMBL" id="JABFTP020000103">
    <property type="protein sequence ID" value="KAL3276437.1"/>
    <property type="molecule type" value="Genomic_DNA"/>
</dbReference>
<protein>
    <recommendedName>
        <fullName evidence="4">Methionyl-tRNA formyltransferase, mitochondrial</fullName>
        <ecNumber evidence="3">2.1.2.9</ecNumber>
    </recommendedName>
</protein>
<evidence type="ECO:0000256" key="8">
    <source>
        <dbReference type="ARBA" id="ARBA00023128"/>
    </source>
</evidence>
<name>A0ABD2NCT5_9CUCU</name>
<comment type="function">
    <text evidence="10">Methionyl-tRNA formyltransferase that formylates methionyl-tRNA in mitochondria and is crucial for translation initiation.</text>
</comment>
<dbReference type="Pfam" id="PF00551">
    <property type="entry name" value="Formyl_trans_N"/>
    <property type="match status" value="1"/>
</dbReference>
<dbReference type="Pfam" id="PF02911">
    <property type="entry name" value="Formyl_trans_C"/>
    <property type="match status" value="1"/>
</dbReference>
<dbReference type="InterPro" id="IPR002376">
    <property type="entry name" value="Formyl_transf_N"/>
</dbReference>
<dbReference type="SUPFAM" id="SSF50486">
    <property type="entry name" value="FMT C-terminal domain-like"/>
    <property type="match status" value="1"/>
</dbReference>
<dbReference type="InterPro" id="IPR011034">
    <property type="entry name" value="Formyl_transferase-like_C_sf"/>
</dbReference>
<gene>
    <name evidence="13" type="ORF">HHI36_011820</name>
</gene>
<dbReference type="AlphaFoldDB" id="A0ABD2NCT5"/>
<reference evidence="13 14" key="1">
    <citation type="journal article" date="2021" name="BMC Biol.">
        <title>Horizontally acquired antibacterial genes associated with adaptive radiation of ladybird beetles.</title>
        <authorList>
            <person name="Li H.S."/>
            <person name="Tang X.F."/>
            <person name="Huang Y.H."/>
            <person name="Xu Z.Y."/>
            <person name="Chen M.L."/>
            <person name="Du X.Y."/>
            <person name="Qiu B.Y."/>
            <person name="Chen P.T."/>
            <person name="Zhang W."/>
            <person name="Slipinski A."/>
            <person name="Escalona H.E."/>
            <person name="Waterhouse R.M."/>
            <person name="Zwick A."/>
            <person name="Pang H."/>
        </authorList>
    </citation>
    <scope>NUCLEOTIDE SEQUENCE [LARGE SCALE GENOMIC DNA]</scope>
    <source>
        <strain evidence="13">SYSU2018</strain>
    </source>
</reference>